<evidence type="ECO:0000313" key="10">
    <source>
        <dbReference type="Proteomes" id="UP001549047"/>
    </source>
</evidence>
<evidence type="ECO:0000256" key="4">
    <source>
        <dbReference type="ARBA" id="ARBA00022692"/>
    </source>
</evidence>
<dbReference type="EMBL" id="JBEPMB010000001">
    <property type="protein sequence ID" value="MET3611799.1"/>
    <property type="molecule type" value="Genomic_DNA"/>
</dbReference>
<feature type="transmembrane region" description="Helical" evidence="7">
    <location>
        <begin position="77"/>
        <end position="99"/>
    </location>
</feature>
<dbReference type="RefSeq" id="WP_354554087.1">
    <property type="nucleotide sequence ID" value="NZ_JBEPMB010000001.1"/>
</dbReference>
<keyword evidence="5 7" id="KW-1133">Transmembrane helix</keyword>
<feature type="transmembrane region" description="Helical" evidence="7">
    <location>
        <begin position="289"/>
        <end position="306"/>
    </location>
</feature>
<comment type="subcellular location">
    <subcellularLocation>
        <location evidence="1">Cell membrane</location>
        <topology evidence="1">Multi-pass membrane protein</topology>
    </subcellularLocation>
</comment>
<protein>
    <submittedName>
        <fullName evidence="9">Surface polysaccharide O-acyltransferase-like enzyme</fullName>
    </submittedName>
</protein>
<dbReference type="Pfam" id="PF01757">
    <property type="entry name" value="Acyl_transf_3"/>
    <property type="match status" value="1"/>
</dbReference>
<feature type="transmembrane region" description="Helical" evidence="7">
    <location>
        <begin position="18"/>
        <end position="41"/>
    </location>
</feature>
<accession>A0ABV2IVS2</accession>
<comment type="caution">
    <text evidence="9">The sequence shown here is derived from an EMBL/GenBank/DDBJ whole genome shotgun (WGS) entry which is preliminary data.</text>
</comment>
<dbReference type="Proteomes" id="UP001549047">
    <property type="component" value="Unassembled WGS sequence"/>
</dbReference>
<keyword evidence="10" id="KW-1185">Reference proteome</keyword>
<keyword evidence="3" id="KW-1003">Cell membrane</keyword>
<evidence type="ECO:0000256" key="6">
    <source>
        <dbReference type="ARBA" id="ARBA00023136"/>
    </source>
</evidence>
<evidence type="ECO:0000256" key="7">
    <source>
        <dbReference type="SAM" id="Phobius"/>
    </source>
</evidence>
<evidence type="ECO:0000256" key="5">
    <source>
        <dbReference type="ARBA" id="ARBA00022989"/>
    </source>
</evidence>
<feature type="transmembrane region" description="Helical" evidence="7">
    <location>
        <begin position="198"/>
        <end position="216"/>
    </location>
</feature>
<gene>
    <name evidence="9" type="ORF">ABID16_000104</name>
</gene>
<keyword evidence="6 7" id="KW-0472">Membrane</keyword>
<evidence type="ECO:0000256" key="3">
    <source>
        <dbReference type="ARBA" id="ARBA00022475"/>
    </source>
</evidence>
<evidence type="ECO:0000313" key="9">
    <source>
        <dbReference type="EMBL" id="MET3611799.1"/>
    </source>
</evidence>
<evidence type="ECO:0000259" key="8">
    <source>
        <dbReference type="Pfam" id="PF01757"/>
    </source>
</evidence>
<reference evidence="9 10" key="1">
    <citation type="submission" date="2024-06" db="EMBL/GenBank/DDBJ databases">
        <title>Genomic Encyclopedia of Type Strains, Phase IV (KMG-IV): sequencing the most valuable type-strain genomes for metagenomic binning, comparative biology and taxonomic classification.</title>
        <authorList>
            <person name="Goeker M."/>
        </authorList>
    </citation>
    <scope>NUCLEOTIDE SEQUENCE [LARGE SCALE GENOMIC DNA]</scope>
    <source>
        <strain evidence="9 10">DSM 29780</strain>
    </source>
</reference>
<evidence type="ECO:0000256" key="2">
    <source>
        <dbReference type="ARBA" id="ARBA00007400"/>
    </source>
</evidence>
<evidence type="ECO:0000256" key="1">
    <source>
        <dbReference type="ARBA" id="ARBA00004651"/>
    </source>
</evidence>
<feature type="transmembrane region" description="Helical" evidence="7">
    <location>
        <begin position="326"/>
        <end position="344"/>
    </location>
</feature>
<dbReference type="PANTHER" id="PTHR40074:SF2">
    <property type="entry name" value="O-ACETYLTRANSFERASE WECH"/>
    <property type="match status" value="1"/>
</dbReference>
<feature type="transmembrane region" description="Helical" evidence="7">
    <location>
        <begin position="47"/>
        <end position="65"/>
    </location>
</feature>
<proteinExistence type="inferred from homology"/>
<sequence>MENTATVDRNTRIDAARFVGFCAVVLLHVSSVDAGRIFGWLGVVNGATRFAVPMFFMMTGYLLANSSRSPWQIVSRYVRRLLPVFVFWELLYYLFDIFVSGLRGDSAPLVSPWQEALQIVFTGGLAFHLWYIPWLLVTVAIFAWLRAWLTPSLVFAVAAAAFLIGLAIGPYNIESGLLPYLSRMMDSPESFDARDTPFFGLLFMWFGSFVATAGAIRRSSCLLLGLIALFGFGLQFGESLLIVIRSADAGHLKSGSFDVLFGTAIYSGAVFLLLLRYFPLKLADRLAPLGRYALGMYCLHAFFILLVSQGDLKFLSINGMNVPERLGLAAAVIAVTTVSLLAIARIPGSRRFLR</sequence>
<dbReference type="InterPro" id="IPR002656">
    <property type="entry name" value="Acyl_transf_3_dom"/>
</dbReference>
<feature type="domain" description="Acyltransferase 3" evidence="8">
    <location>
        <begin position="11"/>
        <end position="342"/>
    </location>
</feature>
<feature type="transmembrane region" description="Helical" evidence="7">
    <location>
        <begin position="152"/>
        <end position="173"/>
    </location>
</feature>
<name>A0ABV2IVS2_9HYPH</name>
<organism evidence="9 10">
    <name type="scientific">Rhizobium aquaticum</name>
    <dbReference type="NCBI Taxonomy" id="1549636"/>
    <lineage>
        <taxon>Bacteria</taxon>
        <taxon>Pseudomonadati</taxon>
        <taxon>Pseudomonadota</taxon>
        <taxon>Alphaproteobacteria</taxon>
        <taxon>Hyphomicrobiales</taxon>
        <taxon>Rhizobiaceae</taxon>
        <taxon>Rhizobium/Agrobacterium group</taxon>
        <taxon>Rhizobium</taxon>
    </lineage>
</organism>
<dbReference type="PANTHER" id="PTHR40074">
    <property type="entry name" value="O-ACETYLTRANSFERASE WECH"/>
    <property type="match status" value="1"/>
</dbReference>
<comment type="similarity">
    <text evidence="2">Belongs to the acyltransferase 3 family.</text>
</comment>
<keyword evidence="4 7" id="KW-0812">Transmembrane</keyword>
<feature type="transmembrane region" description="Helical" evidence="7">
    <location>
        <begin position="223"/>
        <end position="247"/>
    </location>
</feature>
<feature type="transmembrane region" description="Helical" evidence="7">
    <location>
        <begin position="119"/>
        <end position="145"/>
    </location>
</feature>
<feature type="transmembrane region" description="Helical" evidence="7">
    <location>
        <begin position="259"/>
        <end position="277"/>
    </location>
</feature>